<dbReference type="OrthoDB" id="621114at2"/>
<dbReference type="InterPro" id="IPR000421">
    <property type="entry name" value="FA58C"/>
</dbReference>
<dbReference type="Pfam" id="PF17166">
    <property type="entry name" value="DUF5126"/>
    <property type="match status" value="1"/>
</dbReference>
<keyword evidence="3" id="KW-1185">Reference proteome</keyword>
<dbReference type="Proteomes" id="UP000292884">
    <property type="component" value="Unassembled WGS sequence"/>
</dbReference>
<dbReference type="InterPro" id="IPR033431">
    <property type="entry name" value="DUF5126"/>
</dbReference>
<gene>
    <name evidence="2" type="ORF">EZ428_08100</name>
</gene>
<dbReference type="PROSITE" id="PS50022">
    <property type="entry name" value="FA58C_3"/>
    <property type="match status" value="1"/>
</dbReference>
<dbReference type="Gene3D" id="2.60.120.260">
    <property type="entry name" value="Galactose-binding domain-like"/>
    <property type="match status" value="1"/>
</dbReference>
<accession>A0A4R0MWS0</accession>
<dbReference type="SUPFAM" id="SSF49785">
    <property type="entry name" value="Galactose-binding domain-like"/>
    <property type="match status" value="1"/>
</dbReference>
<evidence type="ECO:0000313" key="2">
    <source>
        <dbReference type="EMBL" id="TCC91711.1"/>
    </source>
</evidence>
<dbReference type="EMBL" id="SJSK01000002">
    <property type="protein sequence ID" value="TCC91711.1"/>
    <property type="molecule type" value="Genomic_DNA"/>
</dbReference>
<protein>
    <submittedName>
        <fullName evidence="2">DUF4959 domain-containing protein</fullName>
    </submittedName>
</protein>
<dbReference type="InterPro" id="IPR032527">
    <property type="entry name" value="DUF4959"/>
</dbReference>
<proteinExistence type="predicted"/>
<comment type="caution">
    <text evidence="2">The sequence shown here is derived from an EMBL/GenBank/DDBJ whole genome shotgun (WGS) entry which is preliminary data.</text>
</comment>
<feature type="domain" description="F5/8 type C" evidence="1">
    <location>
        <begin position="269"/>
        <end position="407"/>
    </location>
</feature>
<dbReference type="InterPro" id="IPR032164">
    <property type="entry name" value="DUF5000"/>
</dbReference>
<evidence type="ECO:0000313" key="3">
    <source>
        <dbReference type="Proteomes" id="UP000292884"/>
    </source>
</evidence>
<dbReference type="AlphaFoldDB" id="A0A4R0MWS0"/>
<dbReference type="Pfam" id="PF16323">
    <property type="entry name" value="DUF4959"/>
    <property type="match status" value="1"/>
</dbReference>
<reference evidence="2 3" key="1">
    <citation type="submission" date="2019-02" db="EMBL/GenBank/DDBJ databases">
        <title>Pedobacter sp. RP-1-13 sp. nov., isolated from Arctic soil.</title>
        <authorList>
            <person name="Dahal R.H."/>
        </authorList>
    </citation>
    <scope>NUCLEOTIDE SEQUENCE [LARGE SCALE GENOMIC DNA]</scope>
    <source>
        <strain evidence="2 3">RP-1-13</strain>
    </source>
</reference>
<name>A0A4R0MWS0_9SPHI</name>
<dbReference type="Pfam" id="PF16391">
    <property type="entry name" value="DUF5000"/>
    <property type="match status" value="1"/>
</dbReference>
<dbReference type="InterPro" id="IPR008979">
    <property type="entry name" value="Galactose-bd-like_sf"/>
</dbReference>
<sequence>MVVANQINFSNMKTIKMNFLLMLTIIGALVSSCKVDTLEPLEKNTTPPGPVSNVKFTAGPGNAVLTYALPADKDLLYIKAVYTLANGRVMEVKASYYGNTLTVEGFGDTEEHEVKLYAVNRSEIPSTPVSIKVKPLENPIWGVFRSMLVVADFGGLRFTATNPAKADLAIEILTEDSKGRMVPTTKNIYTSTVDIDNAIRGYDPVERKFAITIRDRWLNYSDTLYTTLTPLFEAEIPKTGYKAVTLPGDVALHTATVLGGMWDGDLLNWPRVTMTSSAVLTPQWVTFDMGKLSALSRIVIWDYPEYLNGRTYFYGGNLLDFEIWGTDNPPSDGSFTNWTKLGTFKAKKPSGSAYGTNTTEDIAAGQAGLNYTFDVGIPKVRYLRIKSLKNWQGTTFMSIGELQVYGDPR</sequence>
<evidence type="ECO:0000259" key="1">
    <source>
        <dbReference type="PROSITE" id="PS50022"/>
    </source>
</evidence>
<organism evidence="2 3">
    <name type="scientific">Pedobacter frigiditerrae</name>
    <dbReference type="NCBI Taxonomy" id="2530452"/>
    <lineage>
        <taxon>Bacteria</taxon>
        <taxon>Pseudomonadati</taxon>
        <taxon>Bacteroidota</taxon>
        <taxon>Sphingobacteriia</taxon>
        <taxon>Sphingobacteriales</taxon>
        <taxon>Sphingobacteriaceae</taxon>
        <taxon>Pedobacter</taxon>
    </lineage>
</organism>